<dbReference type="PROSITE" id="PS00028">
    <property type="entry name" value="ZINC_FINGER_C2H2_1"/>
    <property type="match status" value="3"/>
</dbReference>
<comment type="caution">
    <text evidence="8">The sequence shown here is derived from an EMBL/GenBank/DDBJ whole genome shotgun (WGS) entry which is preliminary data.</text>
</comment>
<keyword evidence="1" id="KW-0479">Metal-binding</keyword>
<evidence type="ECO:0000256" key="1">
    <source>
        <dbReference type="ARBA" id="ARBA00022723"/>
    </source>
</evidence>
<keyword evidence="4" id="KW-0862">Zinc</keyword>
<dbReference type="Pfam" id="PF00096">
    <property type="entry name" value="zf-C2H2"/>
    <property type="match status" value="3"/>
</dbReference>
<feature type="domain" description="C2H2-type" evidence="7">
    <location>
        <begin position="180"/>
        <end position="207"/>
    </location>
</feature>
<proteinExistence type="predicted"/>
<evidence type="ECO:0000313" key="8">
    <source>
        <dbReference type="EMBL" id="MEQ2306206.1"/>
    </source>
</evidence>
<evidence type="ECO:0000256" key="6">
    <source>
        <dbReference type="SAM" id="MobiDB-lite"/>
    </source>
</evidence>
<name>A0ABV0ZJH4_9TELE</name>
<keyword evidence="2" id="KW-0677">Repeat</keyword>
<feature type="domain" description="C2H2-type" evidence="7">
    <location>
        <begin position="124"/>
        <end position="151"/>
    </location>
</feature>
<dbReference type="SUPFAM" id="SSF57667">
    <property type="entry name" value="beta-beta-alpha zinc fingers"/>
    <property type="match status" value="2"/>
</dbReference>
<evidence type="ECO:0000259" key="7">
    <source>
        <dbReference type="PROSITE" id="PS50157"/>
    </source>
</evidence>
<evidence type="ECO:0000313" key="9">
    <source>
        <dbReference type="Proteomes" id="UP001469553"/>
    </source>
</evidence>
<dbReference type="InterPro" id="IPR036236">
    <property type="entry name" value="Znf_C2H2_sf"/>
</dbReference>
<feature type="compositionally biased region" description="Polar residues" evidence="6">
    <location>
        <begin position="73"/>
        <end position="89"/>
    </location>
</feature>
<accession>A0ABV0ZJH4</accession>
<evidence type="ECO:0000256" key="4">
    <source>
        <dbReference type="ARBA" id="ARBA00022833"/>
    </source>
</evidence>
<dbReference type="InterPro" id="IPR013087">
    <property type="entry name" value="Znf_C2H2_type"/>
</dbReference>
<dbReference type="PANTHER" id="PTHR23235">
    <property type="entry name" value="KRUEPPEL-LIKE TRANSCRIPTION FACTOR"/>
    <property type="match status" value="1"/>
</dbReference>
<dbReference type="Gene3D" id="3.30.160.60">
    <property type="entry name" value="Classic Zinc Finger"/>
    <property type="match status" value="3"/>
</dbReference>
<dbReference type="Proteomes" id="UP001469553">
    <property type="component" value="Unassembled WGS sequence"/>
</dbReference>
<dbReference type="EMBL" id="JAHRIP010066102">
    <property type="protein sequence ID" value="MEQ2306206.1"/>
    <property type="molecule type" value="Genomic_DNA"/>
</dbReference>
<dbReference type="SMART" id="SM00355">
    <property type="entry name" value="ZnF_C2H2"/>
    <property type="match status" value="3"/>
</dbReference>
<evidence type="ECO:0000256" key="5">
    <source>
        <dbReference type="PROSITE-ProRule" id="PRU00042"/>
    </source>
</evidence>
<feature type="region of interest" description="Disordered" evidence="6">
    <location>
        <begin position="1"/>
        <end position="31"/>
    </location>
</feature>
<organism evidence="8 9">
    <name type="scientific">Ameca splendens</name>
    <dbReference type="NCBI Taxonomy" id="208324"/>
    <lineage>
        <taxon>Eukaryota</taxon>
        <taxon>Metazoa</taxon>
        <taxon>Chordata</taxon>
        <taxon>Craniata</taxon>
        <taxon>Vertebrata</taxon>
        <taxon>Euteleostomi</taxon>
        <taxon>Actinopterygii</taxon>
        <taxon>Neopterygii</taxon>
        <taxon>Teleostei</taxon>
        <taxon>Neoteleostei</taxon>
        <taxon>Acanthomorphata</taxon>
        <taxon>Ovalentaria</taxon>
        <taxon>Atherinomorphae</taxon>
        <taxon>Cyprinodontiformes</taxon>
        <taxon>Goodeidae</taxon>
        <taxon>Ameca</taxon>
    </lineage>
</organism>
<dbReference type="PANTHER" id="PTHR23235:SF120">
    <property type="entry name" value="KRUPPEL-LIKE FACTOR 15"/>
    <property type="match status" value="1"/>
</dbReference>
<feature type="domain" description="C2H2-type" evidence="7">
    <location>
        <begin position="152"/>
        <end position="179"/>
    </location>
</feature>
<evidence type="ECO:0000256" key="3">
    <source>
        <dbReference type="ARBA" id="ARBA00022771"/>
    </source>
</evidence>
<keyword evidence="3 5" id="KW-0863">Zinc-finger</keyword>
<sequence>MMDTNGEPVSGQIKEEQEEPEPVQFKEEQEDLCSYEQLVVKEETDTFIITFPSDQNHNSNPEPNKDRLLSANSAEAQNQHQEGTNQGASRSKKELKPEKRHQKSRYHADNVNNLKLKSHETNLSSCELCGKCFSQPRYLSAHMGTHTAEKPFLCLTCGKGFRRQPDLTLHMRTHTGEKPFQCLVCGKGFIQKTTLSYHMRTHTGLTQVRNRISVSCVRNPSDTVVILLATGEPTQVGNLSHVQLVEESSTNNVSSAVTRELTQLRRRILVNHVVNLLDRVGTWLVT</sequence>
<gene>
    <name evidence="8" type="ORF">AMECASPLE_005770</name>
</gene>
<feature type="region of interest" description="Disordered" evidence="6">
    <location>
        <begin position="73"/>
        <end position="112"/>
    </location>
</feature>
<dbReference type="PROSITE" id="PS50157">
    <property type="entry name" value="ZINC_FINGER_C2H2_2"/>
    <property type="match status" value="3"/>
</dbReference>
<protein>
    <recommendedName>
        <fullName evidence="7">C2H2-type domain-containing protein</fullName>
    </recommendedName>
</protein>
<keyword evidence="9" id="KW-1185">Reference proteome</keyword>
<evidence type="ECO:0000256" key="2">
    <source>
        <dbReference type="ARBA" id="ARBA00022737"/>
    </source>
</evidence>
<reference evidence="8 9" key="1">
    <citation type="submission" date="2021-06" db="EMBL/GenBank/DDBJ databases">
        <authorList>
            <person name="Palmer J.M."/>
        </authorList>
    </citation>
    <scope>NUCLEOTIDE SEQUENCE [LARGE SCALE GENOMIC DNA]</scope>
    <source>
        <strain evidence="8 9">AS_MEX2019</strain>
        <tissue evidence="8">Muscle</tissue>
    </source>
</reference>